<name>A0ABD0KSC3_9CAEN</name>
<organism evidence="1 2">
    <name type="scientific">Batillaria attramentaria</name>
    <dbReference type="NCBI Taxonomy" id="370345"/>
    <lineage>
        <taxon>Eukaryota</taxon>
        <taxon>Metazoa</taxon>
        <taxon>Spiralia</taxon>
        <taxon>Lophotrochozoa</taxon>
        <taxon>Mollusca</taxon>
        <taxon>Gastropoda</taxon>
        <taxon>Caenogastropoda</taxon>
        <taxon>Sorbeoconcha</taxon>
        <taxon>Cerithioidea</taxon>
        <taxon>Batillariidae</taxon>
        <taxon>Batillaria</taxon>
    </lineage>
</organism>
<protein>
    <submittedName>
        <fullName evidence="1">Uncharacterized protein</fullName>
    </submittedName>
</protein>
<dbReference type="EMBL" id="JACVVK020000130">
    <property type="protein sequence ID" value="KAK7490151.1"/>
    <property type="molecule type" value="Genomic_DNA"/>
</dbReference>
<gene>
    <name evidence="1" type="ORF">BaRGS_00018673</name>
</gene>
<reference evidence="1 2" key="1">
    <citation type="journal article" date="2023" name="Sci. Data">
        <title>Genome assembly of the Korean intertidal mud-creeper Batillaria attramentaria.</title>
        <authorList>
            <person name="Patra A.K."/>
            <person name="Ho P.T."/>
            <person name="Jun S."/>
            <person name="Lee S.J."/>
            <person name="Kim Y."/>
            <person name="Won Y.J."/>
        </authorList>
    </citation>
    <scope>NUCLEOTIDE SEQUENCE [LARGE SCALE GENOMIC DNA]</scope>
    <source>
        <strain evidence="1">Wonlab-2016</strain>
    </source>
</reference>
<comment type="caution">
    <text evidence="1">The sequence shown here is derived from an EMBL/GenBank/DDBJ whole genome shotgun (WGS) entry which is preliminary data.</text>
</comment>
<evidence type="ECO:0000313" key="2">
    <source>
        <dbReference type="Proteomes" id="UP001519460"/>
    </source>
</evidence>
<proteinExistence type="predicted"/>
<evidence type="ECO:0000313" key="1">
    <source>
        <dbReference type="EMBL" id="KAK7490151.1"/>
    </source>
</evidence>
<feature type="non-terminal residue" evidence="1">
    <location>
        <position position="109"/>
    </location>
</feature>
<dbReference type="Proteomes" id="UP001519460">
    <property type="component" value="Unassembled WGS sequence"/>
</dbReference>
<dbReference type="AlphaFoldDB" id="A0ABD0KSC3"/>
<accession>A0ABD0KSC3</accession>
<sequence length="109" mass="11916">MLWTREAVSKSQCAVLCVQSGTCASFTFSRAAGSLLTSCRAYTRAMASLDAAITYANAKYYVIVHKMDWMDTACSDGSECPAHNSGCYSGRCLCDWGFFYSETSHICLT</sequence>
<keyword evidence="2" id="KW-1185">Reference proteome</keyword>